<feature type="domain" description="Protein kinase" evidence="7">
    <location>
        <begin position="33"/>
        <end position="285"/>
    </location>
</feature>
<dbReference type="Gene3D" id="1.25.40.10">
    <property type="entry name" value="Tetratricopeptide repeat domain"/>
    <property type="match status" value="1"/>
</dbReference>
<dbReference type="GO" id="GO:0004672">
    <property type="term" value="F:protein kinase activity"/>
    <property type="evidence" value="ECO:0007669"/>
    <property type="project" value="InterPro"/>
</dbReference>
<dbReference type="Gene3D" id="3.30.200.20">
    <property type="entry name" value="Phosphorylase Kinase, domain 1"/>
    <property type="match status" value="1"/>
</dbReference>
<dbReference type="SUPFAM" id="SSF56112">
    <property type="entry name" value="Protein kinase-like (PK-like)"/>
    <property type="match status" value="1"/>
</dbReference>
<dbReference type="InterPro" id="IPR015943">
    <property type="entry name" value="WD40/YVTN_repeat-like_dom_sf"/>
</dbReference>
<dbReference type="InterPro" id="IPR001680">
    <property type="entry name" value="WD40_rpt"/>
</dbReference>
<dbReference type="EMBL" id="JAAKZV010000003">
    <property type="protein sequence ID" value="NGN62666.1"/>
    <property type="molecule type" value="Genomic_DNA"/>
</dbReference>
<dbReference type="PROSITE" id="PS50011">
    <property type="entry name" value="PROTEIN_KINASE_DOM"/>
    <property type="match status" value="1"/>
</dbReference>
<evidence type="ECO:0000256" key="3">
    <source>
        <dbReference type="ARBA" id="ARBA00022741"/>
    </source>
</evidence>
<evidence type="ECO:0000256" key="2">
    <source>
        <dbReference type="ARBA" id="ARBA00022737"/>
    </source>
</evidence>
<dbReference type="Pfam" id="PF14559">
    <property type="entry name" value="TPR_19"/>
    <property type="match status" value="1"/>
</dbReference>
<dbReference type="InterPro" id="IPR020472">
    <property type="entry name" value="WD40_PAC1"/>
</dbReference>
<dbReference type="CDD" id="cd14014">
    <property type="entry name" value="STKc_PknB_like"/>
    <property type="match status" value="1"/>
</dbReference>
<evidence type="ECO:0000313" key="9">
    <source>
        <dbReference type="Proteomes" id="UP000481583"/>
    </source>
</evidence>
<dbReference type="InterPro" id="IPR011044">
    <property type="entry name" value="Quino_amine_DH_bsu"/>
</dbReference>
<feature type="repeat" description="WD" evidence="5">
    <location>
        <begin position="645"/>
        <end position="686"/>
    </location>
</feature>
<dbReference type="InterPro" id="IPR008271">
    <property type="entry name" value="Ser/Thr_kinase_AS"/>
</dbReference>
<feature type="binding site" evidence="6">
    <location>
        <position position="62"/>
    </location>
    <ligand>
        <name>ATP</name>
        <dbReference type="ChEBI" id="CHEBI:30616"/>
    </ligand>
</feature>
<dbReference type="Pfam" id="PF00069">
    <property type="entry name" value="Pkinase"/>
    <property type="match status" value="1"/>
</dbReference>
<feature type="repeat" description="WD" evidence="5">
    <location>
        <begin position="1057"/>
        <end position="1098"/>
    </location>
</feature>
<dbReference type="PROSITE" id="PS00678">
    <property type="entry name" value="WD_REPEATS_1"/>
    <property type="match status" value="3"/>
</dbReference>
<dbReference type="PROSITE" id="PS50082">
    <property type="entry name" value="WD_REPEATS_2"/>
    <property type="match status" value="3"/>
</dbReference>
<evidence type="ECO:0000256" key="6">
    <source>
        <dbReference type="PROSITE-ProRule" id="PRU10141"/>
    </source>
</evidence>
<evidence type="ECO:0000256" key="4">
    <source>
        <dbReference type="ARBA" id="ARBA00022840"/>
    </source>
</evidence>
<gene>
    <name evidence="8" type="ORF">G5C51_01945</name>
</gene>
<keyword evidence="1 5" id="KW-0853">WD repeat</keyword>
<dbReference type="CDD" id="cd00200">
    <property type="entry name" value="WD40"/>
    <property type="match status" value="1"/>
</dbReference>
<comment type="caution">
    <text evidence="8">The sequence shown here is derived from an EMBL/GenBank/DDBJ whole genome shotgun (WGS) entry which is preliminary data.</text>
</comment>
<keyword evidence="8" id="KW-0418">Kinase</keyword>
<dbReference type="PRINTS" id="PR00320">
    <property type="entry name" value="GPROTEINBRPT"/>
</dbReference>
<keyword evidence="9" id="KW-1185">Reference proteome</keyword>
<dbReference type="RefSeq" id="WP_165230434.1">
    <property type="nucleotide sequence ID" value="NZ_JAAKZV010000003.1"/>
</dbReference>
<dbReference type="InterPro" id="IPR011990">
    <property type="entry name" value="TPR-like_helical_dom_sf"/>
</dbReference>
<dbReference type="SUPFAM" id="SSF50978">
    <property type="entry name" value="WD40 repeat-like"/>
    <property type="match status" value="1"/>
</dbReference>
<name>A0A6G4TT76_9ACTN</name>
<dbReference type="PROSITE" id="PS50294">
    <property type="entry name" value="WD_REPEATS_REGION"/>
    <property type="match status" value="3"/>
</dbReference>
<keyword evidence="4 6" id="KW-0067">ATP-binding</keyword>
<sequence>MSDGQVTRPAGFAPDTATGGGEWRTGAVIDGKYEVLGVLGRGGMGVVHRVRHLGWRTELAVKSPLSAPVARDRFAAEAQTWVSLGPHPHVCACHYVRTLGGVPRLFAEYVPGGSLAERIAGRRLYEGEPDEALARILDIAVQTAWGLEHAHAAGVPHLDVKPANILLGDGGTAKLTDFGLAAGGGMTPPYASPEQAAGGSVGRCSDVYSFAVTVLEMFTGGVLWPAGPAAGAVLEAYEGPEEDGLPVLPPLLARLLARCLRPDAADRPASMTAVAGELAAVYAQLFGRPYPRPEPRLTDLRADGHNNHALSLLDLGDPDGATRSFAAALAADPQHPRATYNAGLLRWRRGEVSDVGLVTELESVRTAVGDSWRARLLLAQVHLERGDLDAARGLLEQLPRDEPEVREVVRALDSGRVVDARGVEVEAAYVPSLLPADGTARFATGGRGVVLGKANGTVSLWDPATGKLLRALDGHRSRVRAVDVTADARLAASAGEDGTLRVWDLDSRACLHTLDAPYGTGGDWDTLSRAAIRLAPDGGRLLWVRDGVAVLFDLRTGARAVLAEEEQGAAAEFGPDGTRLVLALTRQLAVLDPAGGDRTHLTVLPEQHQPTALRLSRDGRLAAIGTNHGPIHVWDLPAGRPVRTLSGHKYGVAALSFDADARRLLSGASDQSVRLWDLDTGQCLRTFYKPGSTGPPAPLGLLESLPVADVRLAGDARTAMSAGRNSALHRWQLPSAYAAPPALGRPRAQPELARLATRVTDRLAEAEAERVAGRHREAVRLLAAVRATPGYEREPEVLAAWRRLAAVLRRTGLRAAWPGRTLGETGVMSVDVTGDGRVAATGGYLGEIKIWDAEVGTLLREMRLPERPHPDPERNKSHPVRQVSLSADGRRLLTASRGEVRLWDTGTGACLRVLDGTDHHSRTACFAGDETLAMIGSGDDSVHLRDLTTGELRWSATEEPGDDRLQGQPSGIAATVWAQAGGRLAATAAGLDGYVRLTDLATGRLLHRIKAHLFSVAALCLSPDERLLLTAGSTGEAVIRLWDVASGTQIRQFRYDTDRHGHDPVTVRFTPDGRFAVTGGRDETAVVWDVVTGRSVRIIEGLTSWVEAAVPTAHGHRLLTSARGVAPRLWELDWELARFPAGR</sequence>
<dbReference type="Gene3D" id="2.130.10.10">
    <property type="entry name" value="YVTN repeat-like/Quinoprotein amine dehydrogenase"/>
    <property type="match status" value="4"/>
</dbReference>
<dbReference type="Pfam" id="PF00400">
    <property type="entry name" value="WD40"/>
    <property type="match status" value="6"/>
</dbReference>
<keyword evidence="8" id="KW-0808">Transferase</keyword>
<dbReference type="InterPro" id="IPR036322">
    <property type="entry name" value="WD40_repeat_dom_sf"/>
</dbReference>
<protein>
    <submittedName>
        <fullName evidence="8">Protein kinase</fullName>
    </submittedName>
</protein>
<dbReference type="InterPro" id="IPR011009">
    <property type="entry name" value="Kinase-like_dom_sf"/>
</dbReference>
<dbReference type="PANTHER" id="PTHR19879">
    <property type="entry name" value="TRANSCRIPTION INITIATION FACTOR TFIID"/>
    <property type="match status" value="1"/>
</dbReference>
<feature type="repeat" description="WD" evidence="5">
    <location>
        <begin position="472"/>
        <end position="513"/>
    </location>
</feature>
<dbReference type="InterPro" id="IPR019775">
    <property type="entry name" value="WD40_repeat_CS"/>
</dbReference>
<keyword evidence="3 6" id="KW-0547">Nucleotide-binding</keyword>
<dbReference type="AlphaFoldDB" id="A0A6G4TT76"/>
<evidence type="ECO:0000313" key="8">
    <source>
        <dbReference type="EMBL" id="NGN62666.1"/>
    </source>
</evidence>
<dbReference type="Pfam" id="PF13432">
    <property type="entry name" value="TPR_16"/>
    <property type="match status" value="1"/>
</dbReference>
<dbReference type="InterPro" id="IPR000719">
    <property type="entry name" value="Prot_kinase_dom"/>
</dbReference>
<dbReference type="Gene3D" id="1.10.510.10">
    <property type="entry name" value="Transferase(Phosphotransferase) domain 1"/>
    <property type="match status" value="1"/>
</dbReference>
<dbReference type="PROSITE" id="PS00108">
    <property type="entry name" value="PROTEIN_KINASE_ST"/>
    <property type="match status" value="1"/>
</dbReference>
<evidence type="ECO:0000256" key="1">
    <source>
        <dbReference type="ARBA" id="ARBA00022574"/>
    </source>
</evidence>
<proteinExistence type="predicted"/>
<evidence type="ECO:0000256" key="5">
    <source>
        <dbReference type="PROSITE-ProRule" id="PRU00221"/>
    </source>
</evidence>
<organism evidence="8 9">
    <name type="scientific">Streptomyces coryli</name>
    <dbReference type="NCBI Taxonomy" id="1128680"/>
    <lineage>
        <taxon>Bacteria</taxon>
        <taxon>Bacillati</taxon>
        <taxon>Actinomycetota</taxon>
        <taxon>Actinomycetes</taxon>
        <taxon>Kitasatosporales</taxon>
        <taxon>Streptomycetaceae</taxon>
        <taxon>Streptomyces</taxon>
    </lineage>
</organism>
<dbReference type="PROSITE" id="PS00107">
    <property type="entry name" value="PROTEIN_KINASE_ATP"/>
    <property type="match status" value="1"/>
</dbReference>
<dbReference type="GO" id="GO:0005524">
    <property type="term" value="F:ATP binding"/>
    <property type="evidence" value="ECO:0007669"/>
    <property type="project" value="UniProtKB-UniRule"/>
</dbReference>
<dbReference type="Proteomes" id="UP000481583">
    <property type="component" value="Unassembled WGS sequence"/>
</dbReference>
<dbReference type="SUPFAM" id="SSF50969">
    <property type="entry name" value="YVTN repeat-like/Quinoprotein amine dehydrogenase"/>
    <property type="match status" value="1"/>
</dbReference>
<dbReference type="InterPro" id="IPR017441">
    <property type="entry name" value="Protein_kinase_ATP_BS"/>
</dbReference>
<evidence type="ECO:0000259" key="7">
    <source>
        <dbReference type="PROSITE" id="PS50011"/>
    </source>
</evidence>
<dbReference type="SMART" id="SM00320">
    <property type="entry name" value="WD40"/>
    <property type="match status" value="10"/>
</dbReference>
<dbReference type="SUPFAM" id="SSF48452">
    <property type="entry name" value="TPR-like"/>
    <property type="match status" value="1"/>
</dbReference>
<accession>A0A6G4TT76</accession>
<reference evidence="8 9" key="1">
    <citation type="submission" date="2020-02" db="EMBL/GenBank/DDBJ databases">
        <title>Whole-genome analyses of novel actinobacteria.</title>
        <authorList>
            <person name="Sahin N."/>
        </authorList>
    </citation>
    <scope>NUCLEOTIDE SEQUENCE [LARGE SCALE GENOMIC DNA]</scope>
    <source>
        <strain evidence="8 9">A7024</strain>
    </source>
</reference>
<dbReference type="SMART" id="SM00220">
    <property type="entry name" value="S_TKc"/>
    <property type="match status" value="1"/>
</dbReference>
<dbReference type="PANTHER" id="PTHR19879:SF9">
    <property type="entry name" value="TRANSCRIPTION INITIATION FACTOR TFIID SUBUNIT 5"/>
    <property type="match status" value="1"/>
</dbReference>
<keyword evidence="2" id="KW-0677">Repeat</keyword>